<evidence type="ECO:0000256" key="3">
    <source>
        <dbReference type="SAM" id="SignalP"/>
    </source>
</evidence>
<feature type="chain" id="PRO_5012238315" evidence="3">
    <location>
        <begin position="22"/>
        <end position="420"/>
    </location>
</feature>
<name>A0A1Y5TG22_9RHOB</name>
<dbReference type="OrthoDB" id="9764688at2"/>
<dbReference type="Pfam" id="PF09375">
    <property type="entry name" value="Peptidase_M75"/>
    <property type="match status" value="1"/>
</dbReference>
<sequence>MKSIFFAATALGLSMGTAALAADKTDVLINYANIAEAKYQDSLFTAQRLQAAVNELITNPSAENLQAAKDAWLAARVPYQQTEVYRFGNAIVDEWEGKVNAWPLDEGLIDYVDASYGGPSDENEYAALNIVANPAFTLSGETVDAAQITPELLSETLHEADGIEANVATGYHAIEFLLWGQDLNGHGAGAGGRSWTDYAKGDDCTGGNCDRRGGYLEAATDLLVSDLEWMAAQWADGGAARDAVLEDENAGIVTIVTGMGSLSYGEQAGERMRLGLMLNDPEEEHDCFSDNTHNSHYYDGLGVQNVYLGEYVRVNGELVSGAALADLVAAADADLDAEMRTKLATTMMALGRIKSAAESGFAYDQMLERGNAAGEALIMGGVDGLVDQTRSIQRIVASLKLDNIDFEGSDSLDNPDAVFH</sequence>
<evidence type="ECO:0000256" key="1">
    <source>
        <dbReference type="ARBA" id="ARBA00004196"/>
    </source>
</evidence>
<protein>
    <submittedName>
        <fullName evidence="5">Imelysin</fullName>
    </submittedName>
</protein>
<dbReference type="EMBL" id="FWFO01000003">
    <property type="protein sequence ID" value="SLN63256.1"/>
    <property type="molecule type" value="Genomic_DNA"/>
</dbReference>
<evidence type="ECO:0000256" key="2">
    <source>
        <dbReference type="ARBA" id="ARBA00022729"/>
    </source>
</evidence>
<dbReference type="AlphaFoldDB" id="A0A1Y5TG22"/>
<dbReference type="Proteomes" id="UP000193077">
    <property type="component" value="Unassembled WGS sequence"/>
</dbReference>
<dbReference type="InterPro" id="IPR018976">
    <property type="entry name" value="Imelysin-like"/>
</dbReference>
<dbReference type="Gene3D" id="1.20.1420.20">
    <property type="entry name" value="M75 peptidase, HXXE motif"/>
    <property type="match status" value="1"/>
</dbReference>
<feature type="signal peptide" evidence="3">
    <location>
        <begin position="1"/>
        <end position="21"/>
    </location>
</feature>
<proteinExistence type="predicted"/>
<comment type="subcellular location">
    <subcellularLocation>
        <location evidence="1">Cell envelope</location>
    </subcellularLocation>
</comment>
<keyword evidence="6" id="KW-1185">Reference proteome</keyword>
<reference evidence="5 6" key="1">
    <citation type="submission" date="2017-03" db="EMBL/GenBank/DDBJ databases">
        <authorList>
            <person name="Afonso C.L."/>
            <person name="Miller P.J."/>
            <person name="Scott M.A."/>
            <person name="Spackman E."/>
            <person name="Goraichik I."/>
            <person name="Dimitrov K.M."/>
            <person name="Suarez D.L."/>
            <person name="Swayne D.E."/>
        </authorList>
    </citation>
    <scope>NUCLEOTIDE SEQUENCE [LARGE SCALE GENOMIC DNA]</scope>
    <source>
        <strain evidence="5 6">CECT 7639</strain>
    </source>
</reference>
<dbReference type="InterPro" id="IPR038352">
    <property type="entry name" value="Imelysin_sf"/>
</dbReference>
<organism evidence="5 6">
    <name type="scientific">Falsiruegeria litorea R37</name>
    <dbReference type="NCBI Taxonomy" id="1200284"/>
    <lineage>
        <taxon>Bacteria</taxon>
        <taxon>Pseudomonadati</taxon>
        <taxon>Pseudomonadota</taxon>
        <taxon>Alphaproteobacteria</taxon>
        <taxon>Rhodobacterales</taxon>
        <taxon>Roseobacteraceae</taxon>
        <taxon>Falsiruegeria</taxon>
    </lineage>
</organism>
<evidence type="ECO:0000259" key="4">
    <source>
        <dbReference type="Pfam" id="PF09375"/>
    </source>
</evidence>
<dbReference type="CDD" id="cd14657">
    <property type="entry name" value="Imelysin_IrpA-like"/>
    <property type="match status" value="1"/>
</dbReference>
<accession>A0A1Y5TG22</accession>
<keyword evidence="2 3" id="KW-0732">Signal</keyword>
<dbReference type="RefSeq" id="WP_085797193.1">
    <property type="nucleotide sequence ID" value="NZ_FWFO01000003.1"/>
</dbReference>
<gene>
    <name evidence="5" type="ORF">TRL7639_03556</name>
</gene>
<dbReference type="GO" id="GO:0030313">
    <property type="term" value="C:cell envelope"/>
    <property type="evidence" value="ECO:0007669"/>
    <property type="project" value="UniProtKB-SubCell"/>
</dbReference>
<evidence type="ECO:0000313" key="5">
    <source>
        <dbReference type="EMBL" id="SLN63256.1"/>
    </source>
</evidence>
<evidence type="ECO:0000313" key="6">
    <source>
        <dbReference type="Proteomes" id="UP000193077"/>
    </source>
</evidence>
<feature type="domain" description="Imelysin-like" evidence="4">
    <location>
        <begin position="36"/>
        <end position="391"/>
    </location>
</feature>